<comment type="caution">
    <text evidence="1">The sequence shown here is derived from an EMBL/GenBank/DDBJ whole genome shotgun (WGS) entry which is preliminary data.</text>
</comment>
<dbReference type="InterPro" id="IPR027850">
    <property type="entry name" value="DUF4504"/>
</dbReference>
<reference evidence="1 2" key="1">
    <citation type="journal article" date="2018" name="Front. Microbiol.">
        <title>Prospects for Fungal Bioremediation of Acidic Radioactive Waste Sites: Characterization and Genome Sequence of Rhodotorula taiwanensis MD1149.</title>
        <authorList>
            <person name="Tkavc R."/>
            <person name="Matrosova V.Y."/>
            <person name="Grichenko O.E."/>
            <person name="Gostincar C."/>
            <person name="Volpe R.P."/>
            <person name="Klimenkova P."/>
            <person name="Gaidamakova E.K."/>
            <person name="Zhou C.E."/>
            <person name="Stewart B.J."/>
            <person name="Lyman M.G."/>
            <person name="Malfatti S.A."/>
            <person name="Rubinfeld B."/>
            <person name="Courtot M."/>
            <person name="Singh J."/>
            <person name="Dalgard C.L."/>
            <person name="Hamilton T."/>
            <person name="Frey K.G."/>
            <person name="Gunde-Cimerman N."/>
            <person name="Dugan L."/>
            <person name="Daly M.J."/>
        </authorList>
    </citation>
    <scope>NUCLEOTIDE SEQUENCE [LARGE SCALE GENOMIC DNA]</scope>
    <source>
        <strain evidence="1 2">MD1149</strain>
    </source>
</reference>
<dbReference type="AlphaFoldDB" id="A0A2S5B3N6"/>
<dbReference type="EMBL" id="PJQD01000085">
    <property type="protein sequence ID" value="POY71355.1"/>
    <property type="molecule type" value="Genomic_DNA"/>
</dbReference>
<accession>A0A2S5B3N6</accession>
<organism evidence="1 2">
    <name type="scientific">Rhodotorula taiwanensis</name>
    <dbReference type="NCBI Taxonomy" id="741276"/>
    <lineage>
        <taxon>Eukaryota</taxon>
        <taxon>Fungi</taxon>
        <taxon>Dikarya</taxon>
        <taxon>Basidiomycota</taxon>
        <taxon>Pucciniomycotina</taxon>
        <taxon>Microbotryomycetes</taxon>
        <taxon>Sporidiobolales</taxon>
        <taxon>Sporidiobolaceae</taxon>
        <taxon>Rhodotorula</taxon>
    </lineage>
</organism>
<evidence type="ECO:0000313" key="1">
    <source>
        <dbReference type="EMBL" id="POY71355.1"/>
    </source>
</evidence>
<dbReference type="OrthoDB" id="3267419at2759"/>
<name>A0A2S5B3N6_9BASI</name>
<dbReference type="Proteomes" id="UP000237144">
    <property type="component" value="Unassembled WGS sequence"/>
</dbReference>
<gene>
    <name evidence="1" type="ORF">BMF94_5667</name>
</gene>
<proteinExistence type="predicted"/>
<dbReference type="Pfam" id="PF14953">
    <property type="entry name" value="DUF4504"/>
    <property type="match status" value="1"/>
</dbReference>
<protein>
    <submittedName>
        <fullName evidence="1">Uncharacterized protein</fullName>
    </submittedName>
</protein>
<evidence type="ECO:0000313" key="2">
    <source>
        <dbReference type="Proteomes" id="UP000237144"/>
    </source>
</evidence>
<keyword evidence="2" id="KW-1185">Reference proteome</keyword>
<sequence length="261" mass="28568">MILTVELPQELLLLLRQAPLRLSAMRSALLTANLEGVWWDLRTAALIDRAALTAETALQLGQMLQGARPDLFVAFEPTSEQAFVVNRRFLQARLEDERLVYVDVGGSAPDILSGPPSPVAALIRSLADHPAKEPLCTLDLGSTPDHSHLITLSGFLLDYAVAYVASGHAQRNCLGGRDLYLIEAFLITPKEQRNNLFSFSYPAELVSTHKDSPLFAPEDVVEAAKIQLAARFAKAQTKEAELSGFRLEVQHSTVSLDQVAL</sequence>